<comment type="caution">
    <text evidence="2">The sequence shown here is derived from an EMBL/GenBank/DDBJ whole genome shotgun (WGS) entry which is preliminary data.</text>
</comment>
<feature type="compositionally biased region" description="Low complexity" evidence="1">
    <location>
        <begin position="16"/>
        <end position="26"/>
    </location>
</feature>
<sequence>MEHFPPSFFSPYNLDSSSYGSSSSSGSKDDIAHNQNQAKTYNLIRWKSGKKVDPRLLALLESFGEVYVNRHELFERIFHGEHEELFNKIGDALKMKKKKKEIKKARSMKRSMSMRAIGKRGIHEENDDEILIDERFKVRTPNVIVTAGQEDDGQGDHTAQGSNGSK</sequence>
<protein>
    <submittedName>
        <fullName evidence="2">Uncharacterized protein</fullName>
    </submittedName>
</protein>
<reference evidence="2" key="1">
    <citation type="submission" date="2019-10" db="EMBL/GenBank/DDBJ databases">
        <authorList>
            <person name="Zhang R."/>
            <person name="Pan Y."/>
            <person name="Wang J."/>
            <person name="Ma R."/>
            <person name="Yu S."/>
        </authorList>
    </citation>
    <scope>NUCLEOTIDE SEQUENCE</scope>
    <source>
        <strain evidence="2">LA-IB0</strain>
        <tissue evidence="2">Leaf</tissue>
    </source>
</reference>
<evidence type="ECO:0000256" key="1">
    <source>
        <dbReference type="SAM" id="MobiDB-lite"/>
    </source>
</evidence>
<evidence type="ECO:0000313" key="3">
    <source>
        <dbReference type="Proteomes" id="UP000826271"/>
    </source>
</evidence>
<dbReference type="EMBL" id="WHWC01000304">
    <property type="protein sequence ID" value="KAG8362733.1"/>
    <property type="molecule type" value="Genomic_DNA"/>
</dbReference>
<organism evidence="2 3">
    <name type="scientific">Buddleja alternifolia</name>
    <dbReference type="NCBI Taxonomy" id="168488"/>
    <lineage>
        <taxon>Eukaryota</taxon>
        <taxon>Viridiplantae</taxon>
        <taxon>Streptophyta</taxon>
        <taxon>Embryophyta</taxon>
        <taxon>Tracheophyta</taxon>
        <taxon>Spermatophyta</taxon>
        <taxon>Magnoliopsida</taxon>
        <taxon>eudicotyledons</taxon>
        <taxon>Gunneridae</taxon>
        <taxon>Pentapetalae</taxon>
        <taxon>asterids</taxon>
        <taxon>lamiids</taxon>
        <taxon>Lamiales</taxon>
        <taxon>Scrophulariaceae</taxon>
        <taxon>Buddlejeae</taxon>
        <taxon>Buddleja</taxon>
    </lineage>
</organism>
<name>A0AAV6W0N6_9LAMI</name>
<feature type="region of interest" description="Disordered" evidence="1">
    <location>
        <begin position="146"/>
        <end position="166"/>
    </location>
</feature>
<dbReference type="PANTHER" id="PTHR37725:SF1">
    <property type="match status" value="1"/>
</dbReference>
<evidence type="ECO:0000313" key="2">
    <source>
        <dbReference type="EMBL" id="KAG8362733.1"/>
    </source>
</evidence>
<proteinExistence type="predicted"/>
<keyword evidence="3" id="KW-1185">Reference proteome</keyword>
<feature type="region of interest" description="Disordered" evidence="1">
    <location>
        <begin position="1"/>
        <end position="31"/>
    </location>
</feature>
<dbReference type="Proteomes" id="UP000826271">
    <property type="component" value="Unassembled WGS sequence"/>
</dbReference>
<accession>A0AAV6W0N6</accession>
<dbReference type="PANTHER" id="PTHR37725">
    <property type="match status" value="1"/>
</dbReference>
<dbReference type="AlphaFoldDB" id="A0AAV6W0N6"/>
<feature type="compositionally biased region" description="Polar residues" evidence="1">
    <location>
        <begin position="157"/>
        <end position="166"/>
    </location>
</feature>
<gene>
    <name evidence="2" type="ORF">BUALT_BualtUnG0045900</name>
</gene>